<name>A0A645D9P9_9ZZZZ</name>
<sequence length="52" mass="5292">MFPGDFSHSGDVHQIAGQVGGVGADDGFGFGSYQLLKVGIINISLPAGRDEG</sequence>
<protein>
    <submittedName>
        <fullName evidence="1">Uncharacterized protein</fullName>
    </submittedName>
</protein>
<proteinExistence type="predicted"/>
<accession>A0A645D9P9</accession>
<organism evidence="1">
    <name type="scientific">bioreactor metagenome</name>
    <dbReference type="NCBI Taxonomy" id="1076179"/>
    <lineage>
        <taxon>unclassified sequences</taxon>
        <taxon>metagenomes</taxon>
        <taxon>ecological metagenomes</taxon>
    </lineage>
</organism>
<evidence type="ECO:0000313" key="1">
    <source>
        <dbReference type="EMBL" id="MPM85653.1"/>
    </source>
</evidence>
<gene>
    <name evidence="1" type="ORF">SDC9_132734</name>
</gene>
<reference evidence="1" key="1">
    <citation type="submission" date="2019-08" db="EMBL/GenBank/DDBJ databases">
        <authorList>
            <person name="Kucharzyk K."/>
            <person name="Murdoch R.W."/>
            <person name="Higgins S."/>
            <person name="Loffler F."/>
        </authorList>
    </citation>
    <scope>NUCLEOTIDE SEQUENCE</scope>
</reference>
<dbReference type="EMBL" id="VSSQ01033898">
    <property type="protein sequence ID" value="MPM85653.1"/>
    <property type="molecule type" value="Genomic_DNA"/>
</dbReference>
<comment type="caution">
    <text evidence="1">The sequence shown here is derived from an EMBL/GenBank/DDBJ whole genome shotgun (WGS) entry which is preliminary data.</text>
</comment>
<dbReference type="AlphaFoldDB" id="A0A645D9P9"/>